<comment type="similarity">
    <text evidence="2">Belongs to the PhyH family.</text>
</comment>
<evidence type="ECO:0000256" key="3">
    <source>
        <dbReference type="ARBA" id="ARBA00022723"/>
    </source>
</evidence>
<evidence type="ECO:0000256" key="2">
    <source>
        <dbReference type="ARBA" id="ARBA00005830"/>
    </source>
</evidence>
<dbReference type="PANTHER" id="PTHR20883">
    <property type="entry name" value="PHYTANOYL-COA DIOXYGENASE DOMAIN CONTAINING 1"/>
    <property type="match status" value="1"/>
</dbReference>
<dbReference type="Gene3D" id="2.60.120.620">
    <property type="entry name" value="q2cbj1_9rhob like domain"/>
    <property type="match status" value="1"/>
</dbReference>
<dbReference type="SUPFAM" id="SSF51197">
    <property type="entry name" value="Clavaminate synthase-like"/>
    <property type="match status" value="1"/>
</dbReference>
<name>A0ABQ1ACI8_9EURO</name>
<reference evidence="5 6" key="1">
    <citation type="submission" date="2020-01" db="EMBL/GenBank/DDBJ databases">
        <title>Draft genome sequence of Aspergillus udagawae IFM 53868.</title>
        <authorList>
            <person name="Takahashi H."/>
            <person name="Yaguchi T."/>
        </authorList>
    </citation>
    <scope>NUCLEOTIDE SEQUENCE [LARGE SCALE GENOMIC DNA]</scope>
    <source>
        <strain evidence="5 6">IFM 53868</strain>
    </source>
</reference>
<gene>
    <name evidence="5" type="ORF">IFM53868_02455</name>
</gene>
<sequence>MTASTPSKPRIRRFPPGADPDAILKAFREDGVVILEGFLTPEQVDRFNCEMKPHLAKVRGGNVRFGPMDTSLETTLEPERRRIHNLAGLSETFRQDILNHPLVHELCGRIFAEFGDYWQSAGVVIDCAPGTPEQFLHRDQPEQRLFKIGPDAPDGYVNFITALTDFTETNGATRFVWGSHRDWIDQPDENHPILFAEMKAGDSVFLTGKIVHGGSFNSTTDFYRSSVALPIVPCILTPYESNIHLPRSIVETMTPLAQRMIGWRSARLPAPYAIGTWTLNMNELGEQMGLKSKGSLEE</sequence>
<dbReference type="PANTHER" id="PTHR20883:SF15">
    <property type="entry name" value="PHYTANOYL-COA DIOXYGENASE DOMAIN-CONTAINING PROTEIN 1"/>
    <property type="match status" value="1"/>
</dbReference>
<evidence type="ECO:0000313" key="6">
    <source>
        <dbReference type="Proteomes" id="UP000465266"/>
    </source>
</evidence>
<dbReference type="Pfam" id="PF05721">
    <property type="entry name" value="PhyH"/>
    <property type="match status" value="1"/>
</dbReference>
<keyword evidence="6" id="KW-1185">Reference proteome</keyword>
<evidence type="ECO:0000313" key="5">
    <source>
        <dbReference type="EMBL" id="GFF78873.1"/>
    </source>
</evidence>
<keyword evidence="4" id="KW-0408">Iron</keyword>
<dbReference type="EMBL" id="BLKG01000016">
    <property type="protein sequence ID" value="GFF78873.1"/>
    <property type="molecule type" value="Genomic_DNA"/>
</dbReference>
<dbReference type="Proteomes" id="UP000465266">
    <property type="component" value="Unassembled WGS sequence"/>
</dbReference>
<evidence type="ECO:0000256" key="1">
    <source>
        <dbReference type="ARBA" id="ARBA00001962"/>
    </source>
</evidence>
<accession>A0ABQ1ACI8</accession>
<organism evidence="5 6">
    <name type="scientific">Aspergillus udagawae</name>
    <dbReference type="NCBI Taxonomy" id="91492"/>
    <lineage>
        <taxon>Eukaryota</taxon>
        <taxon>Fungi</taxon>
        <taxon>Dikarya</taxon>
        <taxon>Ascomycota</taxon>
        <taxon>Pezizomycotina</taxon>
        <taxon>Eurotiomycetes</taxon>
        <taxon>Eurotiomycetidae</taxon>
        <taxon>Eurotiales</taxon>
        <taxon>Aspergillaceae</taxon>
        <taxon>Aspergillus</taxon>
        <taxon>Aspergillus subgen. Fumigati</taxon>
    </lineage>
</organism>
<evidence type="ECO:0000256" key="4">
    <source>
        <dbReference type="ARBA" id="ARBA00023004"/>
    </source>
</evidence>
<proteinExistence type="inferred from homology"/>
<comment type="cofactor">
    <cofactor evidence="1">
        <name>Fe cation</name>
        <dbReference type="ChEBI" id="CHEBI:24875"/>
    </cofactor>
</comment>
<comment type="caution">
    <text evidence="5">The sequence shown here is derived from an EMBL/GenBank/DDBJ whole genome shotgun (WGS) entry which is preliminary data.</text>
</comment>
<protein>
    <submittedName>
        <fullName evidence="5">Oxygenase</fullName>
    </submittedName>
</protein>
<keyword evidence="3" id="KW-0479">Metal-binding</keyword>
<dbReference type="InterPro" id="IPR008775">
    <property type="entry name" value="Phytyl_CoA_dOase-like"/>
</dbReference>